<sequence length="205" mass="21124">MAPMGVYSSRCEECIDSQVLPTLERRGVAGPPGPPGPSGPPGPPADVFDPATLSRVEGRAFAATSGPLPGNPNQVAQIVLVNPPGSPVVLQLVEWSLLASTQFFGGEGRLRLLTGVDPSGVPSIPVVSTNTAVPRASQTSAHAGVVDALATGTKLLDTDVLGGILYQPQVPSVWVVAPGTNLAFTYETDGTFVAYFVAIWVEVPV</sequence>
<gene>
    <name evidence="2" type="ORF">U7230_03710</name>
</gene>
<evidence type="ECO:0008006" key="4">
    <source>
        <dbReference type="Google" id="ProtNLM"/>
    </source>
</evidence>
<protein>
    <recommendedName>
        <fullName evidence="4">Collagen-like protein</fullName>
    </recommendedName>
</protein>
<keyword evidence="3" id="KW-1185">Reference proteome</keyword>
<name>A0ABZ1BZC7_9FIRM</name>
<organism evidence="2 3">
    <name type="scientific">Carboxydichorda subterranea</name>
    <dbReference type="NCBI Taxonomy" id="3109565"/>
    <lineage>
        <taxon>Bacteria</taxon>
        <taxon>Bacillati</taxon>
        <taxon>Bacillota</taxon>
        <taxon>Limnochordia</taxon>
        <taxon>Limnochordales</taxon>
        <taxon>Geochordaceae</taxon>
        <taxon>Carboxydichorda</taxon>
    </lineage>
</organism>
<reference evidence="2 3" key="1">
    <citation type="journal article" date="2024" name="Front. Microbiol.">
        <title>Novel thermophilic genera Geochorda gen. nov. and Carboxydochorda gen. nov. from the deep terrestrial subsurface reveal the ecophysiological diversity in the class Limnochordia.</title>
        <authorList>
            <person name="Karnachuk O.V."/>
            <person name="Lukina A.P."/>
            <person name="Avakyan M.R."/>
            <person name="Kadnikov V.V."/>
            <person name="Begmatov S."/>
            <person name="Beletsky A.V."/>
            <person name="Vlasova K.G."/>
            <person name="Novikov A.A."/>
            <person name="Shcherbakova V.A."/>
            <person name="Mardanov A.V."/>
            <person name="Ravin N.V."/>
        </authorList>
    </citation>
    <scope>NUCLEOTIDE SEQUENCE [LARGE SCALE GENOMIC DNA]</scope>
    <source>
        <strain evidence="2 3">L945</strain>
    </source>
</reference>
<feature type="region of interest" description="Disordered" evidence="1">
    <location>
        <begin position="24"/>
        <end position="49"/>
    </location>
</feature>
<evidence type="ECO:0000313" key="3">
    <source>
        <dbReference type="Proteomes" id="UP001332192"/>
    </source>
</evidence>
<dbReference type="Proteomes" id="UP001332192">
    <property type="component" value="Chromosome"/>
</dbReference>
<evidence type="ECO:0000256" key="1">
    <source>
        <dbReference type="SAM" id="MobiDB-lite"/>
    </source>
</evidence>
<evidence type="ECO:0000313" key="2">
    <source>
        <dbReference type="EMBL" id="WRP18122.1"/>
    </source>
</evidence>
<proteinExistence type="predicted"/>
<dbReference type="RefSeq" id="WP_324717393.1">
    <property type="nucleotide sequence ID" value="NZ_CP141615.1"/>
</dbReference>
<feature type="compositionally biased region" description="Pro residues" evidence="1">
    <location>
        <begin position="31"/>
        <end position="44"/>
    </location>
</feature>
<dbReference type="EMBL" id="CP141615">
    <property type="protein sequence ID" value="WRP18122.1"/>
    <property type="molecule type" value="Genomic_DNA"/>
</dbReference>
<accession>A0ABZ1BZC7</accession>